<evidence type="ECO:0000313" key="2">
    <source>
        <dbReference type="Proteomes" id="UP000031036"/>
    </source>
</evidence>
<name>A0A0B2V6S2_TOXCA</name>
<dbReference type="EMBL" id="JPKZ01002350">
    <property type="protein sequence ID" value="KHN77228.1"/>
    <property type="molecule type" value="Genomic_DNA"/>
</dbReference>
<organism evidence="1 2">
    <name type="scientific">Toxocara canis</name>
    <name type="common">Canine roundworm</name>
    <dbReference type="NCBI Taxonomy" id="6265"/>
    <lineage>
        <taxon>Eukaryota</taxon>
        <taxon>Metazoa</taxon>
        <taxon>Ecdysozoa</taxon>
        <taxon>Nematoda</taxon>
        <taxon>Chromadorea</taxon>
        <taxon>Rhabditida</taxon>
        <taxon>Spirurina</taxon>
        <taxon>Ascaridomorpha</taxon>
        <taxon>Ascaridoidea</taxon>
        <taxon>Toxocaridae</taxon>
        <taxon>Toxocara</taxon>
    </lineage>
</organism>
<protein>
    <submittedName>
        <fullName evidence="1">Uncharacterized protein</fullName>
    </submittedName>
</protein>
<gene>
    <name evidence="1" type="ORF">Tcan_10949</name>
</gene>
<proteinExistence type="predicted"/>
<keyword evidence="2" id="KW-1185">Reference proteome</keyword>
<dbReference type="AlphaFoldDB" id="A0A0B2V6S2"/>
<accession>A0A0B2V6S2</accession>
<dbReference type="Proteomes" id="UP000031036">
    <property type="component" value="Unassembled WGS sequence"/>
</dbReference>
<reference evidence="1 2" key="1">
    <citation type="submission" date="2014-11" db="EMBL/GenBank/DDBJ databases">
        <title>Genetic blueprint of the zoonotic pathogen Toxocara canis.</title>
        <authorList>
            <person name="Zhu X.-Q."/>
            <person name="Korhonen P.K."/>
            <person name="Cai H."/>
            <person name="Young N.D."/>
            <person name="Nejsum P."/>
            <person name="von Samson-Himmelstjerna G."/>
            <person name="Boag P.R."/>
            <person name="Tan P."/>
            <person name="Li Q."/>
            <person name="Min J."/>
            <person name="Yang Y."/>
            <person name="Wang X."/>
            <person name="Fang X."/>
            <person name="Hall R.S."/>
            <person name="Hofmann A."/>
            <person name="Sternberg P.W."/>
            <person name="Jex A.R."/>
            <person name="Gasser R.B."/>
        </authorList>
    </citation>
    <scope>NUCLEOTIDE SEQUENCE [LARGE SCALE GENOMIC DNA]</scope>
    <source>
        <strain evidence="1">PN_DK_2014</strain>
    </source>
</reference>
<evidence type="ECO:0000313" key="1">
    <source>
        <dbReference type="EMBL" id="KHN77228.1"/>
    </source>
</evidence>
<sequence length="102" mass="11336">MRKVVVVGLHDVKCSSIAPKHICPNLLNRQQDIVMLPFCRLAFSLLNTLTTAASSTASFAVVNEQDGHLQTSKVESTSDIRVPSRQRCTSWFSSCSEHENLF</sequence>
<comment type="caution">
    <text evidence="1">The sequence shown here is derived from an EMBL/GenBank/DDBJ whole genome shotgun (WGS) entry which is preliminary data.</text>
</comment>